<feature type="domain" description="Phage tail collar" evidence="2">
    <location>
        <begin position="174"/>
        <end position="221"/>
    </location>
</feature>
<dbReference type="InterPro" id="IPR051934">
    <property type="entry name" value="Phage_Tail_Fiber_Structural"/>
</dbReference>
<evidence type="ECO:0000313" key="4">
    <source>
        <dbReference type="Proteomes" id="UP000595858"/>
    </source>
</evidence>
<dbReference type="Proteomes" id="UP000595858">
    <property type="component" value="Chromosome"/>
</dbReference>
<feature type="region of interest" description="Disordered" evidence="1">
    <location>
        <begin position="69"/>
        <end position="92"/>
    </location>
</feature>
<organism evidence="3 4">
    <name type="scientific">Enterobacter roggenkampii</name>
    <dbReference type="NCBI Taxonomy" id="1812935"/>
    <lineage>
        <taxon>Bacteria</taxon>
        <taxon>Pseudomonadati</taxon>
        <taxon>Pseudomonadota</taxon>
        <taxon>Gammaproteobacteria</taxon>
        <taxon>Enterobacterales</taxon>
        <taxon>Enterobacteriaceae</taxon>
        <taxon>Enterobacter</taxon>
        <taxon>Enterobacter cloacae complex</taxon>
    </lineage>
</organism>
<proteinExistence type="predicted"/>
<dbReference type="InterPro" id="IPR037053">
    <property type="entry name" value="Phage_tail_collar_dom_sf"/>
</dbReference>
<evidence type="ECO:0000256" key="1">
    <source>
        <dbReference type="SAM" id="MobiDB-lite"/>
    </source>
</evidence>
<dbReference type="InterPro" id="IPR011083">
    <property type="entry name" value="Phage_tail_collar_dom"/>
</dbReference>
<dbReference type="Pfam" id="PF07484">
    <property type="entry name" value="Collar"/>
    <property type="match status" value="1"/>
</dbReference>
<evidence type="ECO:0000313" key="3">
    <source>
        <dbReference type="EMBL" id="BCL41212.1"/>
    </source>
</evidence>
<reference evidence="3" key="1">
    <citation type="journal article" date="2020" name="J Glob Antimicrob Resist">
        <title>Genomic characterization of clinical Enterobacter roggenkampii co-harboring blaIMP-1- and blaGES-5-encoding IncP6 and mcr-9-encoding IncHI2 plasmids isolated in Japan.</title>
        <authorList>
            <person name="Umeda K."/>
            <person name="Nakamura H."/>
            <person name="Fukuda A."/>
            <person name="Matsumoto Y."/>
            <person name="Motooka D."/>
            <person name="Nakamura S."/>
            <person name="Yasui Y."/>
            <person name="Yoshida H."/>
            <person name="Kawahara R."/>
        </authorList>
    </citation>
    <scope>NUCLEOTIDE SEQUENCE</scope>
    <source>
        <strain evidence="3">OIPH-N260</strain>
    </source>
</reference>
<sequence>MANLPETPQWEEGIYQIEVSDPVLGGPDGISNRQSKQLASRTLYLKQQVEKGGSDLAAHIAAADPHTQYAPKASPTFTGTPTAPTPANSDNSKKLATTEFVVKALAALAGSAPETLDTLKELADALGNDPNFATTVLNKLAEKLAKDQNGADIPDPALFVKNLGLGEGSALPVGVPIPWPSATPPTGWLKCNGAAFTAAQYPRLAQAYPALKLPDLRGEFIRGWDDGRGVDSGRTLLSLQADALQRLTGTLEMGNGIGLMTRPHASTGGVFSEGPERVQTPTTQQTTGYAVSFDSAGIARSASETRPRNIAFNYIVRAE</sequence>
<dbReference type="AlphaFoldDB" id="A0AAU9BZF9"/>
<dbReference type="PANTHER" id="PTHR35191">
    <property type="entry name" value="PROPHAGE SIDE TAIL FIBER PROTEIN HOMOLOG STFQ-RELATED"/>
    <property type="match status" value="1"/>
</dbReference>
<name>A0AAU9BZF9_9ENTR</name>
<evidence type="ECO:0000259" key="2">
    <source>
        <dbReference type="Pfam" id="PF07484"/>
    </source>
</evidence>
<dbReference type="PANTHER" id="PTHR35191:SF1">
    <property type="entry name" value="PROPHAGE SIDE TAIL FIBER PROTEIN HOMOLOG STFQ-RELATED"/>
    <property type="match status" value="1"/>
</dbReference>
<dbReference type="RefSeq" id="WP_202324387.1">
    <property type="nucleotide sequence ID" value="NZ_AP023447.1"/>
</dbReference>
<accession>A0AAU9BZF9</accession>
<feature type="compositionally biased region" description="Low complexity" evidence="1">
    <location>
        <begin position="73"/>
        <end position="87"/>
    </location>
</feature>
<dbReference type="Gene3D" id="3.90.1340.10">
    <property type="entry name" value="Phage tail collar domain"/>
    <property type="match status" value="1"/>
</dbReference>
<protein>
    <submittedName>
        <fullName evidence="3">Tail fiber protein</fullName>
    </submittedName>
</protein>
<gene>
    <name evidence="3" type="ORF">OIPHN260_07140</name>
</gene>
<dbReference type="SUPFAM" id="SSF88874">
    <property type="entry name" value="Receptor-binding domain of short tail fibre protein gp12"/>
    <property type="match status" value="1"/>
</dbReference>
<dbReference type="EMBL" id="AP023447">
    <property type="protein sequence ID" value="BCL41212.1"/>
    <property type="molecule type" value="Genomic_DNA"/>
</dbReference>